<evidence type="ECO:0000313" key="3">
    <source>
        <dbReference type="Proteomes" id="UP001172684"/>
    </source>
</evidence>
<accession>A0ABQ9NHN3</accession>
<dbReference type="EMBL" id="JAPDRL010000100">
    <property type="protein sequence ID" value="KAJ9657474.1"/>
    <property type="molecule type" value="Genomic_DNA"/>
</dbReference>
<comment type="caution">
    <text evidence="2">The sequence shown here is derived from an EMBL/GenBank/DDBJ whole genome shotgun (WGS) entry which is preliminary data.</text>
</comment>
<keyword evidence="3" id="KW-1185">Reference proteome</keyword>
<feature type="transmembrane region" description="Helical" evidence="1">
    <location>
        <begin position="46"/>
        <end position="64"/>
    </location>
</feature>
<keyword evidence="1" id="KW-0472">Membrane</keyword>
<evidence type="ECO:0000256" key="1">
    <source>
        <dbReference type="SAM" id="Phobius"/>
    </source>
</evidence>
<sequence length="117" mass="12477">MSFALARRQLRALGCLIAAGGVDVDVRVISRSCIVMRWLAVPLYGPSAVAAAGFFVGCAAFFWLQSEGQSSATRTAELVVVAAGRSREEWVETGFVVVGLEQRAILRALLNDSSNST</sequence>
<reference evidence="2" key="1">
    <citation type="submission" date="2022-10" db="EMBL/GenBank/DDBJ databases">
        <title>Culturing micro-colonial fungi from biological soil crusts in the Mojave desert and describing Neophaeococcomyces mojavensis, and introducing the new genera and species Taxawa tesnikishii.</title>
        <authorList>
            <person name="Kurbessoian T."/>
            <person name="Stajich J.E."/>
        </authorList>
    </citation>
    <scope>NUCLEOTIDE SEQUENCE</scope>
    <source>
        <strain evidence="2">TK_1</strain>
    </source>
</reference>
<keyword evidence="1" id="KW-1133">Transmembrane helix</keyword>
<name>A0ABQ9NHN3_9PEZI</name>
<evidence type="ECO:0000313" key="2">
    <source>
        <dbReference type="EMBL" id="KAJ9657474.1"/>
    </source>
</evidence>
<protein>
    <submittedName>
        <fullName evidence="2">Uncharacterized protein</fullName>
    </submittedName>
</protein>
<keyword evidence="1" id="KW-0812">Transmembrane</keyword>
<dbReference type="Proteomes" id="UP001172684">
    <property type="component" value="Unassembled WGS sequence"/>
</dbReference>
<gene>
    <name evidence="2" type="ORF">H2201_008164</name>
</gene>
<proteinExistence type="predicted"/>
<organism evidence="2 3">
    <name type="scientific">Coniosporium apollinis</name>
    <dbReference type="NCBI Taxonomy" id="61459"/>
    <lineage>
        <taxon>Eukaryota</taxon>
        <taxon>Fungi</taxon>
        <taxon>Dikarya</taxon>
        <taxon>Ascomycota</taxon>
        <taxon>Pezizomycotina</taxon>
        <taxon>Dothideomycetes</taxon>
        <taxon>Dothideomycetes incertae sedis</taxon>
        <taxon>Coniosporium</taxon>
    </lineage>
</organism>